<feature type="binding site" evidence="2">
    <location>
        <position position="254"/>
    </location>
    <ligand>
        <name>substrate</name>
    </ligand>
</feature>
<dbReference type="PANTHER" id="PTHR43757:SF2">
    <property type="entry name" value="AMINOMETHYLTRANSFERASE, MITOCHONDRIAL"/>
    <property type="match status" value="1"/>
</dbReference>
<evidence type="ECO:0000313" key="6">
    <source>
        <dbReference type="Proteomes" id="UP000053342"/>
    </source>
</evidence>
<dbReference type="InterPro" id="IPR027266">
    <property type="entry name" value="TrmE/GcvT-like"/>
</dbReference>
<dbReference type="Gene3D" id="3.30.1360.120">
    <property type="entry name" value="Probable tRNA modification gtpase trme, domain 1"/>
    <property type="match status" value="1"/>
</dbReference>
<dbReference type="Pfam" id="PF08669">
    <property type="entry name" value="GCV_T_C"/>
    <property type="match status" value="1"/>
</dbReference>
<protein>
    <submittedName>
        <fullName evidence="5">Glycine cleavage system T protein</fullName>
    </submittedName>
</protein>
<dbReference type="InterPro" id="IPR006222">
    <property type="entry name" value="GCVT_N"/>
</dbReference>
<sequence>MIRHSGLGRFQVLASSSRQRQYPRFRMSSSTSAVMPMPFNDVHRKLGAEAIPFSNDSLRAGYPHQSHSESHKWTRSHASLFDVSDMVQHTISGPLAEEFLMTVTPGGINKLAKHSSILSCLLSLEGGMVDDVVVTRLGKASFYLVTNSRCHDSDLSFLRSQLSRFISSKCATKKAIDWNVLENYSLLSIQGPLSSAILQSMIFSDGDDPEPDSSLSTLYFGHSRWLQLHLRMEGFTTPSLLVSRTGHTGEDGFEISIPPERGPGPALVTSIANAITSDPQACRWASLRVKDSLRLEAGLCLYGDDIDPATTPPQAGLSWMIPEDRRLDHSPAFNGHEVIVSQLSRPDTISAQRVGLVVEPGLAAREGAKIVDLDDPREVIGKVTCGGPSPSLGGVNIAMGIVRLGWNIKGIKIGIRVRGKTRVAEVVNMPFVENSLYLGGEGNAFMGGVSKLQSRENVRQTYDFVVSFQSLTPRLEIWGGRGGEINREA</sequence>
<accession>A0A0D2BIR7</accession>
<dbReference type="GeneID" id="27362716"/>
<feature type="domain" description="Aminomethyltransferase C-terminal" evidence="4">
    <location>
        <begin position="352"/>
        <end position="432"/>
    </location>
</feature>
<dbReference type="STRING" id="215243.A0A0D2BIR7"/>
<dbReference type="Gene3D" id="2.40.30.110">
    <property type="entry name" value="Aminomethyltransferase beta-barrel domains"/>
    <property type="match status" value="1"/>
</dbReference>
<dbReference type="PIRSF" id="PIRSF006487">
    <property type="entry name" value="GcvT"/>
    <property type="match status" value="1"/>
</dbReference>
<reference evidence="5 6" key="1">
    <citation type="submission" date="2015-01" db="EMBL/GenBank/DDBJ databases">
        <title>The Genome Sequence of Exophiala oligosperma CBS72588.</title>
        <authorList>
            <consortium name="The Broad Institute Genomics Platform"/>
            <person name="Cuomo C."/>
            <person name="de Hoog S."/>
            <person name="Gorbushina A."/>
            <person name="Stielow B."/>
            <person name="Teixiera M."/>
            <person name="Abouelleil A."/>
            <person name="Chapman S.B."/>
            <person name="Priest M."/>
            <person name="Young S.K."/>
            <person name="Wortman J."/>
            <person name="Nusbaum C."/>
            <person name="Birren B."/>
        </authorList>
    </citation>
    <scope>NUCLEOTIDE SEQUENCE [LARGE SCALE GENOMIC DNA]</scope>
    <source>
        <strain evidence="5 6">CBS 72588</strain>
    </source>
</reference>
<organism evidence="5 6">
    <name type="scientific">Exophiala oligosperma</name>
    <dbReference type="NCBI Taxonomy" id="215243"/>
    <lineage>
        <taxon>Eukaryota</taxon>
        <taxon>Fungi</taxon>
        <taxon>Dikarya</taxon>
        <taxon>Ascomycota</taxon>
        <taxon>Pezizomycotina</taxon>
        <taxon>Eurotiomycetes</taxon>
        <taxon>Chaetothyriomycetidae</taxon>
        <taxon>Chaetothyriales</taxon>
        <taxon>Herpotrichiellaceae</taxon>
        <taxon>Exophiala</taxon>
    </lineage>
</organism>
<evidence type="ECO:0000259" key="4">
    <source>
        <dbReference type="Pfam" id="PF08669"/>
    </source>
</evidence>
<dbReference type="HOGENOM" id="CLU_007884_10_0_1"/>
<dbReference type="OrthoDB" id="10263536at2759"/>
<dbReference type="AlphaFoldDB" id="A0A0D2BIR7"/>
<dbReference type="RefSeq" id="XP_016257518.1">
    <property type="nucleotide sequence ID" value="XM_016412210.1"/>
</dbReference>
<dbReference type="SUPFAM" id="SSF103025">
    <property type="entry name" value="Folate-binding domain"/>
    <property type="match status" value="1"/>
</dbReference>
<evidence type="ECO:0000256" key="1">
    <source>
        <dbReference type="ARBA" id="ARBA00008609"/>
    </source>
</evidence>
<dbReference type="GO" id="GO:0005739">
    <property type="term" value="C:mitochondrion"/>
    <property type="evidence" value="ECO:0007669"/>
    <property type="project" value="TreeGrafter"/>
</dbReference>
<dbReference type="PANTHER" id="PTHR43757">
    <property type="entry name" value="AMINOMETHYLTRANSFERASE"/>
    <property type="match status" value="1"/>
</dbReference>
<dbReference type="Gene3D" id="3.30.70.1400">
    <property type="entry name" value="Aminomethyltransferase beta-barrel domains"/>
    <property type="match status" value="1"/>
</dbReference>
<comment type="similarity">
    <text evidence="1">Belongs to the GcvT family.</text>
</comment>
<dbReference type="Pfam" id="PF01571">
    <property type="entry name" value="GCV_T"/>
    <property type="match status" value="1"/>
</dbReference>
<dbReference type="SUPFAM" id="SSF101790">
    <property type="entry name" value="Aminomethyltransferase beta-barrel domain"/>
    <property type="match status" value="1"/>
</dbReference>
<evidence type="ECO:0000313" key="5">
    <source>
        <dbReference type="EMBL" id="KIW37302.1"/>
    </source>
</evidence>
<feature type="domain" description="GCVT N-terminal" evidence="3">
    <location>
        <begin position="40"/>
        <end position="322"/>
    </location>
</feature>
<dbReference type="Gene3D" id="4.10.1250.10">
    <property type="entry name" value="Aminomethyltransferase fragment"/>
    <property type="match status" value="1"/>
</dbReference>
<gene>
    <name evidence="5" type="ORF">PV06_10642</name>
</gene>
<dbReference type="InterPro" id="IPR013977">
    <property type="entry name" value="GcvT_C"/>
</dbReference>
<evidence type="ECO:0000256" key="2">
    <source>
        <dbReference type="PIRSR" id="PIRSR006487-1"/>
    </source>
</evidence>
<name>A0A0D2BIR7_9EURO</name>
<proteinExistence type="inferred from homology"/>
<dbReference type="Proteomes" id="UP000053342">
    <property type="component" value="Unassembled WGS sequence"/>
</dbReference>
<dbReference type="EMBL" id="KN847345">
    <property type="protein sequence ID" value="KIW37302.1"/>
    <property type="molecule type" value="Genomic_DNA"/>
</dbReference>
<dbReference type="InterPro" id="IPR028896">
    <property type="entry name" value="GcvT/YgfZ/DmdA"/>
</dbReference>
<dbReference type="VEuPathDB" id="FungiDB:PV06_10642"/>
<dbReference type="InterPro" id="IPR029043">
    <property type="entry name" value="GcvT/YgfZ_C"/>
</dbReference>
<evidence type="ECO:0000259" key="3">
    <source>
        <dbReference type="Pfam" id="PF01571"/>
    </source>
</evidence>
<keyword evidence="6" id="KW-1185">Reference proteome</keyword>